<dbReference type="SUPFAM" id="SSF46992">
    <property type="entry name" value="Ribosomal protein S20"/>
    <property type="match status" value="1"/>
</dbReference>
<gene>
    <name evidence="6" type="ORF">FCM35_KLT15509</name>
</gene>
<keyword evidence="7" id="KW-1185">Reference proteome</keyword>
<keyword evidence="5" id="KW-0687">Ribonucleoprotein</keyword>
<keyword evidence="3" id="KW-0694">RNA-binding</keyword>
<evidence type="ECO:0000256" key="4">
    <source>
        <dbReference type="ARBA" id="ARBA00022980"/>
    </source>
</evidence>
<evidence type="ECO:0000313" key="6">
    <source>
        <dbReference type="EMBL" id="KAF3339738.1"/>
    </source>
</evidence>
<keyword evidence="4 6" id="KW-0689">Ribosomal protein</keyword>
<proteinExistence type="inferred from homology"/>
<evidence type="ECO:0000256" key="2">
    <source>
        <dbReference type="ARBA" id="ARBA00022730"/>
    </source>
</evidence>
<dbReference type="GO" id="GO:0003735">
    <property type="term" value="F:structural constituent of ribosome"/>
    <property type="evidence" value="ECO:0007669"/>
    <property type="project" value="InterPro"/>
</dbReference>
<dbReference type="Gene3D" id="1.20.58.110">
    <property type="entry name" value="Ribosomal protein S20"/>
    <property type="match status" value="1"/>
</dbReference>
<dbReference type="PANTHER" id="PTHR33398:SF1">
    <property type="entry name" value="SMALL RIBOSOMAL SUBUNIT PROTEIN BS20C"/>
    <property type="match status" value="1"/>
</dbReference>
<comment type="caution">
    <text evidence="6">The sequence shown here is derived from an EMBL/GenBank/DDBJ whole genome shotgun (WGS) entry which is preliminary data.</text>
</comment>
<dbReference type="HAMAP" id="MF_00500">
    <property type="entry name" value="Ribosomal_bS20"/>
    <property type="match status" value="1"/>
</dbReference>
<name>A0A833RH41_9POAL</name>
<dbReference type="NCBIfam" id="TIGR00029">
    <property type="entry name" value="S20"/>
    <property type="match status" value="1"/>
</dbReference>
<dbReference type="GO" id="GO:0070181">
    <property type="term" value="F:small ribosomal subunit rRNA binding"/>
    <property type="evidence" value="ECO:0007669"/>
    <property type="project" value="TreeGrafter"/>
</dbReference>
<accession>A0A833RH41</accession>
<sequence>MASLSFAPCGLTSLSLSSNANRYFSFASSSCRTRSLSASLFSLQTGAGAFSSTLRLSNKSYQRRGALVVCEAGTGTVKKPDQAAKRMRQNAKKRLRNKSRKSEIRTRTRKVVWELGALRKKKDATPDDVLPIEKMISVIYSKIDKAVRKGVLHKNTASHRKSRLARRKRALLIYRGWYNPAAAAENPTPTSVSA</sequence>
<keyword evidence="2" id="KW-0699">rRNA-binding</keyword>
<dbReference type="EMBL" id="SWLB01000003">
    <property type="protein sequence ID" value="KAF3339738.1"/>
    <property type="molecule type" value="Genomic_DNA"/>
</dbReference>
<dbReference type="GO" id="GO:0006412">
    <property type="term" value="P:translation"/>
    <property type="evidence" value="ECO:0007669"/>
    <property type="project" value="InterPro"/>
</dbReference>
<organism evidence="6 7">
    <name type="scientific">Carex littledalei</name>
    <dbReference type="NCBI Taxonomy" id="544730"/>
    <lineage>
        <taxon>Eukaryota</taxon>
        <taxon>Viridiplantae</taxon>
        <taxon>Streptophyta</taxon>
        <taxon>Embryophyta</taxon>
        <taxon>Tracheophyta</taxon>
        <taxon>Spermatophyta</taxon>
        <taxon>Magnoliopsida</taxon>
        <taxon>Liliopsida</taxon>
        <taxon>Poales</taxon>
        <taxon>Cyperaceae</taxon>
        <taxon>Cyperoideae</taxon>
        <taxon>Cariceae</taxon>
        <taxon>Carex</taxon>
        <taxon>Carex subgen. Euthyceras</taxon>
    </lineage>
</organism>
<evidence type="ECO:0000256" key="3">
    <source>
        <dbReference type="ARBA" id="ARBA00022884"/>
    </source>
</evidence>
<dbReference type="AlphaFoldDB" id="A0A833RH41"/>
<dbReference type="PANTHER" id="PTHR33398">
    <property type="entry name" value="30S RIBOSOMAL PROTEIN S20"/>
    <property type="match status" value="1"/>
</dbReference>
<dbReference type="InterPro" id="IPR036510">
    <property type="entry name" value="Ribosomal_bS20_sf"/>
</dbReference>
<evidence type="ECO:0000256" key="5">
    <source>
        <dbReference type="ARBA" id="ARBA00023274"/>
    </source>
</evidence>
<protein>
    <submittedName>
        <fullName evidence="6">30S ribosomal protein S20</fullName>
    </submittedName>
</protein>
<dbReference type="Proteomes" id="UP000623129">
    <property type="component" value="Unassembled WGS sequence"/>
</dbReference>
<evidence type="ECO:0000256" key="1">
    <source>
        <dbReference type="ARBA" id="ARBA00007634"/>
    </source>
</evidence>
<comment type="similarity">
    <text evidence="1">Belongs to the bacterial ribosomal protein bS20 family.</text>
</comment>
<evidence type="ECO:0000313" key="7">
    <source>
        <dbReference type="Proteomes" id="UP000623129"/>
    </source>
</evidence>
<dbReference type="InterPro" id="IPR002583">
    <property type="entry name" value="Ribosomal_bS20"/>
</dbReference>
<dbReference type="GO" id="GO:0015935">
    <property type="term" value="C:small ribosomal subunit"/>
    <property type="evidence" value="ECO:0007669"/>
    <property type="project" value="TreeGrafter"/>
</dbReference>
<dbReference type="Pfam" id="PF01649">
    <property type="entry name" value="Ribosomal_S20p"/>
    <property type="match status" value="1"/>
</dbReference>
<dbReference type="OrthoDB" id="4825at2759"/>
<reference evidence="6" key="1">
    <citation type="submission" date="2020-01" db="EMBL/GenBank/DDBJ databases">
        <title>Genome sequence of Kobresia littledalei, the first chromosome-level genome in the family Cyperaceae.</title>
        <authorList>
            <person name="Qu G."/>
        </authorList>
    </citation>
    <scope>NUCLEOTIDE SEQUENCE</scope>
    <source>
        <strain evidence="6">C.B.Clarke</strain>
        <tissue evidence="6">Leaf</tissue>
    </source>
</reference>